<dbReference type="AlphaFoldDB" id="A0AAE1GGE5"/>
<comment type="caution">
    <text evidence="2">The sequence shown here is derived from an EMBL/GenBank/DDBJ whole genome shotgun (WGS) entry which is preliminary data.</text>
</comment>
<dbReference type="Proteomes" id="UP001286313">
    <property type="component" value="Unassembled WGS sequence"/>
</dbReference>
<evidence type="ECO:0000313" key="3">
    <source>
        <dbReference type="Proteomes" id="UP001286313"/>
    </source>
</evidence>
<evidence type="ECO:0000256" key="1">
    <source>
        <dbReference type="SAM" id="MobiDB-lite"/>
    </source>
</evidence>
<proteinExistence type="predicted"/>
<reference evidence="2" key="1">
    <citation type="submission" date="2023-10" db="EMBL/GenBank/DDBJ databases">
        <title>Genome assemblies of two species of porcelain crab, Petrolisthes cinctipes and Petrolisthes manimaculis (Anomura: Porcellanidae).</title>
        <authorList>
            <person name="Angst P."/>
        </authorList>
    </citation>
    <scope>NUCLEOTIDE SEQUENCE</scope>
    <source>
        <strain evidence="2">PB745_01</strain>
        <tissue evidence="2">Gill</tissue>
    </source>
</reference>
<sequence length="87" mass="9552">MSQDELPLMIKNVKGKNAGKVGGERRTLEEDGRGLKKIHGDECWKRRGSKKLVGRRGRMVGGEMRGWNDNSIGRGGKQAGEETGGEE</sequence>
<organism evidence="2 3">
    <name type="scientific">Petrolisthes cinctipes</name>
    <name type="common">Flat porcelain crab</name>
    <dbReference type="NCBI Taxonomy" id="88211"/>
    <lineage>
        <taxon>Eukaryota</taxon>
        <taxon>Metazoa</taxon>
        <taxon>Ecdysozoa</taxon>
        <taxon>Arthropoda</taxon>
        <taxon>Crustacea</taxon>
        <taxon>Multicrustacea</taxon>
        <taxon>Malacostraca</taxon>
        <taxon>Eumalacostraca</taxon>
        <taxon>Eucarida</taxon>
        <taxon>Decapoda</taxon>
        <taxon>Pleocyemata</taxon>
        <taxon>Anomura</taxon>
        <taxon>Galatheoidea</taxon>
        <taxon>Porcellanidae</taxon>
        <taxon>Petrolisthes</taxon>
    </lineage>
</organism>
<name>A0AAE1GGE5_PETCI</name>
<feature type="region of interest" description="Disordered" evidence="1">
    <location>
        <begin position="52"/>
        <end position="87"/>
    </location>
</feature>
<protein>
    <submittedName>
        <fullName evidence="2">Uncharacterized protein</fullName>
    </submittedName>
</protein>
<evidence type="ECO:0000313" key="2">
    <source>
        <dbReference type="EMBL" id="KAK3891431.1"/>
    </source>
</evidence>
<accession>A0AAE1GGE5</accession>
<keyword evidence="3" id="KW-1185">Reference proteome</keyword>
<dbReference type="EMBL" id="JAWQEG010000346">
    <property type="protein sequence ID" value="KAK3891431.1"/>
    <property type="molecule type" value="Genomic_DNA"/>
</dbReference>
<gene>
    <name evidence="2" type="ORF">Pcinc_004678</name>
</gene>